<dbReference type="Gene3D" id="3.30.460.10">
    <property type="entry name" value="Beta Polymerase, domain 2"/>
    <property type="match status" value="1"/>
</dbReference>
<feature type="chain" id="PRO_5045682419" evidence="1">
    <location>
        <begin position="22"/>
        <end position="256"/>
    </location>
</feature>
<organism evidence="2 3">
    <name type="scientific">Vibrio algarum</name>
    <dbReference type="NCBI Taxonomy" id="3020714"/>
    <lineage>
        <taxon>Bacteria</taxon>
        <taxon>Pseudomonadati</taxon>
        <taxon>Pseudomonadota</taxon>
        <taxon>Gammaproteobacteria</taxon>
        <taxon>Vibrionales</taxon>
        <taxon>Vibrionaceae</taxon>
        <taxon>Vibrio</taxon>
    </lineage>
</organism>
<dbReference type="InterPro" id="IPR043519">
    <property type="entry name" value="NT_sf"/>
</dbReference>
<accession>A0ABT4YR39</accession>
<dbReference type="InterPro" id="IPR007685">
    <property type="entry name" value="RelA_SpoT"/>
</dbReference>
<dbReference type="SUPFAM" id="SSF81301">
    <property type="entry name" value="Nucleotidyltransferase"/>
    <property type="match status" value="1"/>
</dbReference>
<dbReference type="Proteomes" id="UP001210678">
    <property type="component" value="Unassembled WGS sequence"/>
</dbReference>
<evidence type="ECO:0000256" key="1">
    <source>
        <dbReference type="SAM" id="SignalP"/>
    </source>
</evidence>
<dbReference type="EMBL" id="JAQLOI010000001">
    <property type="protein sequence ID" value="MDB1123840.1"/>
    <property type="molecule type" value="Genomic_DNA"/>
</dbReference>
<proteinExistence type="predicted"/>
<name>A0ABT4YR39_9VIBR</name>
<dbReference type="RefSeq" id="WP_272135536.1">
    <property type="nucleotide sequence ID" value="NZ_JAQLOI010000001.1"/>
</dbReference>
<keyword evidence="1" id="KW-0732">Signal</keyword>
<evidence type="ECO:0000313" key="3">
    <source>
        <dbReference type="Proteomes" id="UP001210678"/>
    </source>
</evidence>
<sequence>MNVMLRTILTLLVFSRAPALASAEPVAQNLPKKVQTQNQVSSKRFRHTLNGLYSISSMQSNALQPYSNFDTLYNHAEKAQLELETICQSTALITNSQTISVGVKSKQRAQEKIKTDLADNTNQITDLARATIVSNDIESLVSTFELLEKQANVIGVKNRFKRPAPSGYRDLNLLIELPDTKIIAEVQLHLAEIAKVKSGPEHDLYKQIQDIERSALASNRMLSDIENARIIDLRRQSLDLYHYAWQPYITTKIKAA</sequence>
<reference evidence="2 3" key="1">
    <citation type="submission" date="2023-01" db="EMBL/GenBank/DDBJ databases">
        <title>Vibrio sp. KJ40-1 sp.nov, isolated from marine algae.</title>
        <authorList>
            <person name="Butt M."/>
            <person name="Kim J.M.J."/>
            <person name="Jeon C.O.C."/>
        </authorList>
    </citation>
    <scope>NUCLEOTIDE SEQUENCE [LARGE SCALE GENOMIC DNA]</scope>
    <source>
        <strain evidence="2 3">KJ40-1</strain>
    </source>
</reference>
<dbReference type="CDD" id="cd05399">
    <property type="entry name" value="NT_Rel-Spo_like"/>
    <property type="match status" value="1"/>
</dbReference>
<keyword evidence="3" id="KW-1185">Reference proteome</keyword>
<evidence type="ECO:0000313" key="2">
    <source>
        <dbReference type="EMBL" id="MDB1123840.1"/>
    </source>
</evidence>
<feature type="signal peptide" evidence="1">
    <location>
        <begin position="1"/>
        <end position="21"/>
    </location>
</feature>
<protein>
    <submittedName>
        <fullName evidence="2">RelA/SpoT domain-containing protein</fullName>
    </submittedName>
</protein>
<gene>
    <name evidence="2" type="ORF">PGX00_09315</name>
</gene>
<comment type="caution">
    <text evidence="2">The sequence shown here is derived from an EMBL/GenBank/DDBJ whole genome shotgun (WGS) entry which is preliminary data.</text>
</comment>